<feature type="region of interest" description="Disordered" evidence="9">
    <location>
        <begin position="2281"/>
        <end position="2405"/>
    </location>
</feature>
<keyword evidence="6" id="KW-0863">Zinc-finger</keyword>
<dbReference type="Pfam" id="PF00621">
    <property type="entry name" value="RhoGEF"/>
    <property type="match status" value="1"/>
</dbReference>
<dbReference type="InterPro" id="IPR051632">
    <property type="entry name" value="Rho_GEF"/>
</dbReference>
<evidence type="ECO:0000256" key="9">
    <source>
        <dbReference type="SAM" id="MobiDB-lite"/>
    </source>
</evidence>
<dbReference type="FunFam" id="1.20.900.10:FF:000004">
    <property type="entry name" value="Rho guanine nucleotide exchange factor 2"/>
    <property type="match status" value="1"/>
</dbReference>
<name>A0A8C3C7S0_CAIMO</name>
<feature type="region of interest" description="Disordered" evidence="9">
    <location>
        <begin position="1272"/>
        <end position="1366"/>
    </location>
</feature>
<evidence type="ECO:0000256" key="4">
    <source>
        <dbReference type="ARBA" id="ARBA00022658"/>
    </source>
</evidence>
<dbReference type="Gene3D" id="2.30.29.30">
    <property type="entry name" value="Pleckstrin-homology domain (PH domain)/Phosphotyrosine-binding domain (PTB)"/>
    <property type="match status" value="1"/>
</dbReference>
<protein>
    <submittedName>
        <fullName evidence="13">A-kinase anchoring protein 13</fullName>
    </submittedName>
</protein>
<feature type="region of interest" description="Disordered" evidence="9">
    <location>
        <begin position="439"/>
        <end position="477"/>
    </location>
</feature>
<proteinExistence type="predicted"/>
<dbReference type="GO" id="GO:0071875">
    <property type="term" value="P:adrenergic receptor signaling pathway"/>
    <property type="evidence" value="ECO:0007669"/>
    <property type="project" value="TreeGrafter"/>
</dbReference>
<keyword evidence="2" id="KW-0963">Cytoplasm</keyword>
<feature type="region of interest" description="Disordered" evidence="9">
    <location>
        <begin position="1023"/>
        <end position="1105"/>
    </location>
</feature>
<evidence type="ECO:0000259" key="10">
    <source>
        <dbReference type="PROSITE" id="PS50003"/>
    </source>
</evidence>
<dbReference type="CDD" id="cd20878">
    <property type="entry name" value="C1_AKAP13"/>
    <property type="match status" value="1"/>
</dbReference>
<dbReference type="InterPro" id="IPR046349">
    <property type="entry name" value="C1-like_sf"/>
</dbReference>
<evidence type="ECO:0000313" key="13">
    <source>
        <dbReference type="Ensembl" id="ENSCMMP00000014965.1"/>
    </source>
</evidence>
<dbReference type="GO" id="GO:0008270">
    <property type="term" value="F:zinc ion binding"/>
    <property type="evidence" value="ECO:0007669"/>
    <property type="project" value="UniProtKB-KW"/>
</dbReference>
<feature type="compositionally biased region" description="Polar residues" evidence="9">
    <location>
        <begin position="1287"/>
        <end position="1304"/>
    </location>
</feature>
<feature type="compositionally biased region" description="Low complexity" evidence="9">
    <location>
        <begin position="820"/>
        <end position="830"/>
    </location>
</feature>
<dbReference type="InterPro" id="IPR035899">
    <property type="entry name" value="DBL_dom_sf"/>
</dbReference>
<evidence type="ECO:0000256" key="1">
    <source>
        <dbReference type="ARBA" id="ARBA00004496"/>
    </source>
</evidence>
<dbReference type="PROSITE" id="PS50010">
    <property type="entry name" value="DH_2"/>
    <property type="match status" value="1"/>
</dbReference>
<feature type="compositionally biased region" description="Polar residues" evidence="9">
    <location>
        <begin position="1087"/>
        <end position="1101"/>
    </location>
</feature>
<dbReference type="InterPro" id="IPR011993">
    <property type="entry name" value="PH-like_dom_sf"/>
</dbReference>
<dbReference type="InterPro" id="IPR041020">
    <property type="entry name" value="PH_16"/>
</dbReference>
<keyword evidence="8" id="KW-0175">Coiled coil</keyword>
<dbReference type="Ensembl" id="ENSCMMT00000016465.1">
    <property type="protein sequence ID" value="ENSCMMP00000014965.1"/>
    <property type="gene ID" value="ENSCMMG00000006474.1"/>
</dbReference>
<dbReference type="InterPro" id="IPR036770">
    <property type="entry name" value="Ankyrin_rpt-contain_sf"/>
</dbReference>
<feature type="compositionally biased region" description="Basic and acidic residues" evidence="9">
    <location>
        <begin position="2193"/>
        <end position="2210"/>
    </location>
</feature>
<sequence length="2405" mass="259706">EFITVQLTEEDKVEDDVVFYLVFTGSTVQHCTSTRKINPGSLETISPGHDCCETVKVVLCASKEGHPILVVAEESFQFIQDEAYDAAQFLATCAGNQQALIFTRFLDRSRPPAADVDFLDEKVALAFRHLKLPAEWNVLGADQSLNENIPRETLMHFAVRLGLLRLTWFLLQQPGGRGALSIHNNEGATPVSLALERGYQKLHQLLTEEEAREPDSWSTLSHTVHAGEYCVKHHRRLDVYLLTAETKEGTKASLESDIRQLQLHMQSHQHRVRKHLKQTEPVPGDSGNSGGGGAEPGGHPTTSSQSLEEMAGEGREESPSDGVHLDSGQLSDQAHQGDKSPNGSLGAVSDGPNGLLSLGDAESPACSCESKNTVTLGEKEEEGPASVEGSGAVSDENGCTASPHAGVNGAVNLPSCGNSDEEAGMTSAGVVLDQAGLCSKDSTHQEAPAAEERAAESAVPGLQTAGEAPASPAGTDVAMGQTECRNCTGAADRAPGQQQVEDVMAETAKRRTVNPEERLAAEEEPASAAQPLLDGFNGTDCAGGEDANVGVVAACASTNTGIGTGDVSVDLCKSGDNKETGAGSRTDQVTIGLLESQGDAHVEERQDGTASTAAALPAVNGAKAPEPGLVLESQDSATSGEQEGQVEVDSMDGKSNSPSLEDSLETDGPENGDGAGANQGSAEPVHGQGSSEVAESAGEAREGGEAQKEESVGTDTSSSGDGGSADSANGAQEVASCCPSVDQTAVNDAMGDSSKLDAAQVGEQEPGSLPLEYARACLAEQEPPQDGEEAAESPPGQEGMSSEVKALSPHPDAEHPTGDAAAALPGQEAALRGNDPGLSPCAKGADCAEDNFVGTPSVIHNEESKQKQEVAAAAAAGSPQAEGGTAEPEREASDSSQEQVLSEELLATVVKSSACSPGEPAADVDAGAGLKEPVPEESVGEAGAVGAGAGTMQGAEPPGESLVAGSSPCPDTGPHQEHGPSPQRISPRSSTPELKDALDVEAPSVAFEAEEALQIAAITPVTGYEEEQQDLESVLPRAALQPIAEEPTCDSDSSTDTVCPGSEGDAAPAAAAAQGEVSAQPEGKQSRAVSESALSPCSSGLNAVESPEHVGVKSLVSADDGSSPDKVPKMVKSFDAVVFAAGTPSSPDLPAAGKAGLEPQPAVDVGAGLNGEVDFSSSAKKSDVSLAPRAAEPGTGMENRAVSSCAAFLCRAAPSCNSFCFASLECENFLEDGLSSVCASSQGVLKRESGSESDLFPLPGDGMEDLVFGKPEEEQSACDVTSSSSSADDTMSLERNSSLGSDTSLPFPPAVSFMQPKDRRSLDGSCTSMVAPEGGEGEPAGLGEKDEELDSITDVPTPSSVLRNSMRPLSPFRRHSWGPGKNATNEAEINQRRIDLCKVTRHSFIFSWQEKEKDKEKTKEKDKDSKEKEKDKKLLNGHLFTATSVVAQATCYHCMKPFNKDSYYCANCNAIVHKGCKESFASCAKVKMKPQKGMLQAHDTSSLPTVTMRNKSSQPKERPRSAILAPDENTVTSIFNNRRSQQTTALSKSVSIQNIAGVGNDDSLIHTWKFLSQSTDSLHKISRVNESMESLVDEGADMNEGQLMGDLELDSKLLEAESWSQVVDSKFLQQQNKDVVKRQDVIYELMQTEMHHVRTLKIMNDVYSAGMLKELQYDQQIVDKIFPCLENLLHIHSHFFQRILERKKESLADKSEKNFVIKRIGDILVNQFSGENAERMKKTYGKFCGHHNEAVNNFKDLYSKDKRFQAFVKKKMSSSLVRRLGISECILLVTQRITKYPVLLQRILQYTKENEVEHEDLTQSLNLVKDVIAAVNSKVSNYEKKTRLDEIYNRTDSKSIMRMKSGQMFAREDLRHRKLIRDGPVSLKNAAGRLVVLFFFFFFSEKDPDQKSTVISLKKLIVREVAHEEKGLFLISMGVKDPEMVEVHASSKEERNGWKEIIQDTINTMDKDEDEGVPCESEFEKKVSDTRVRALKEQLHQKDKQILVLLEEKTKIFRDMADTSAQEDMPGSRLLFRANTEEAPKGEAIMKTAINEVELLQDLVNRSLGCALGQQVSTTIDQEGVGPISLPRRAETFGGFDSHQMNASKCGVKDEGDDAQDLRRTESDSILKKVSLGLSGVVLQQDTYIEDQKLALSERALTRSFFRPTSLLEQEKQRNLEKQRQELANLKKQQAQHQEERRRREKEWEARENQLTEQEAQLAQREEQVHRGRQDLEREREELQVKKASYQLDLERLRTAQKQLEREKAQLKRDMERLPQMWLETDHNQVSNTHEKLARVSSQSSIEDFSKQKSPSLPKQGHFDAELSVSPKRNSLSRTHKEKSTFHLLSTTNQTNKAAEEQPQMPTRLFSLSKPKEKKEKKKKGRGHRSQQSDSHSSEAPPEGEEIFC</sequence>
<keyword evidence="7" id="KW-0862">Zinc</keyword>
<feature type="region of interest" description="Disordered" evidence="9">
    <location>
        <begin position="265"/>
        <end position="423"/>
    </location>
</feature>
<dbReference type="Gene3D" id="1.20.900.10">
    <property type="entry name" value="Dbl homology (DH) domain"/>
    <property type="match status" value="1"/>
</dbReference>
<keyword evidence="3" id="KW-0597">Phosphoprotein</keyword>
<dbReference type="GO" id="GO:0015629">
    <property type="term" value="C:actin cytoskeleton"/>
    <property type="evidence" value="ECO:0007669"/>
    <property type="project" value="TreeGrafter"/>
</dbReference>
<feature type="compositionally biased region" description="Polar residues" evidence="9">
    <location>
        <begin position="1354"/>
        <end position="1363"/>
    </location>
</feature>
<feature type="compositionally biased region" description="Basic and acidic residues" evidence="9">
    <location>
        <begin position="507"/>
        <end position="521"/>
    </location>
</feature>
<evidence type="ECO:0000256" key="3">
    <source>
        <dbReference type="ARBA" id="ARBA00022553"/>
    </source>
</evidence>
<feature type="region of interest" description="Disordered" evidence="9">
    <location>
        <begin position="600"/>
        <end position="1002"/>
    </location>
</feature>
<dbReference type="GO" id="GO:0016020">
    <property type="term" value="C:membrane"/>
    <property type="evidence" value="ECO:0007669"/>
    <property type="project" value="TreeGrafter"/>
</dbReference>
<dbReference type="SMART" id="SM00325">
    <property type="entry name" value="RhoGEF"/>
    <property type="match status" value="1"/>
</dbReference>
<accession>A0A8C3C7S0</accession>
<keyword evidence="4" id="KW-0344">Guanine-nucleotide releasing factor</keyword>
<feature type="compositionally biased region" description="Polar residues" evidence="9">
    <location>
        <begin position="983"/>
        <end position="992"/>
    </location>
</feature>
<dbReference type="GO" id="GO:0005085">
    <property type="term" value="F:guanyl-nucleotide exchange factor activity"/>
    <property type="evidence" value="ECO:0007669"/>
    <property type="project" value="UniProtKB-KW"/>
</dbReference>
<dbReference type="GO" id="GO:0043123">
    <property type="term" value="P:positive regulation of canonical NF-kappaB signal transduction"/>
    <property type="evidence" value="ECO:0007669"/>
    <property type="project" value="TreeGrafter"/>
</dbReference>
<keyword evidence="14" id="KW-1185">Reference proteome</keyword>
<dbReference type="Pfam" id="PF17838">
    <property type="entry name" value="PH_16"/>
    <property type="match status" value="1"/>
</dbReference>
<dbReference type="PROSITE" id="PS00479">
    <property type="entry name" value="ZF_DAG_PE_1"/>
    <property type="match status" value="1"/>
</dbReference>
<evidence type="ECO:0000256" key="7">
    <source>
        <dbReference type="ARBA" id="ARBA00022833"/>
    </source>
</evidence>
<feature type="compositionally biased region" description="Polar residues" evidence="9">
    <location>
        <begin position="2296"/>
        <end position="2313"/>
    </location>
</feature>
<dbReference type="SUPFAM" id="SSF50729">
    <property type="entry name" value="PH domain-like"/>
    <property type="match status" value="1"/>
</dbReference>
<dbReference type="SUPFAM" id="SSF48403">
    <property type="entry name" value="Ankyrin repeat"/>
    <property type="match status" value="1"/>
</dbReference>
<dbReference type="SMART" id="SM00233">
    <property type="entry name" value="PH"/>
    <property type="match status" value="1"/>
</dbReference>
<comment type="subcellular location">
    <subcellularLocation>
        <location evidence="1">Cytoplasm</location>
    </subcellularLocation>
</comment>
<feature type="compositionally biased region" description="Basic residues" evidence="9">
    <location>
        <begin position="267"/>
        <end position="276"/>
    </location>
</feature>
<reference evidence="13" key="3">
    <citation type="submission" date="2025-09" db="UniProtKB">
        <authorList>
            <consortium name="Ensembl"/>
        </authorList>
    </citation>
    <scope>IDENTIFICATION</scope>
</reference>
<feature type="compositionally biased region" description="Polar residues" evidence="9">
    <location>
        <begin position="328"/>
        <end position="343"/>
    </location>
</feature>
<dbReference type="GO" id="GO:0005078">
    <property type="term" value="F:MAP-kinase scaffold activity"/>
    <property type="evidence" value="ECO:0007669"/>
    <property type="project" value="TreeGrafter"/>
</dbReference>
<evidence type="ECO:0000259" key="12">
    <source>
        <dbReference type="PROSITE" id="PS50081"/>
    </source>
</evidence>
<reference evidence="13" key="2">
    <citation type="submission" date="2025-08" db="UniProtKB">
        <authorList>
            <consortium name="Ensembl"/>
        </authorList>
    </citation>
    <scope>IDENTIFICATION</scope>
</reference>
<feature type="region of interest" description="Disordered" evidence="9">
    <location>
        <begin position="1411"/>
        <end position="1430"/>
    </location>
</feature>
<feature type="domain" description="DH" evidence="11">
    <location>
        <begin position="1637"/>
        <end position="1834"/>
    </location>
</feature>
<feature type="compositionally biased region" description="Basic residues" evidence="9">
    <location>
        <begin position="2375"/>
        <end position="2385"/>
    </location>
</feature>
<feature type="domain" description="PH" evidence="10">
    <location>
        <begin position="1857"/>
        <end position="1963"/>
    </location>
</feature>
<dbReference type="PROSITE" id="PS50081">
    <property type="entry name" value="ZF_DAG_PE_2"/>
    <property type="match status" value="1"/>
</dbReference>
<evidence type="ECO:0000256" key="8">
    <source>
        <dbReference type="ARBA" id="ARBA00023054"/>
    </source>
</evidence>
<keyword evidence="5" id="KW-0479">Metal-binding</keyword>
<dbReference type="GO" id="GO:0005737">
    <property type="term" value="C:cytoplasm"/>
    <property type="evidence" value="ECO:0007669"/>
    <property type="project" value="UniProtKB-SubCell"/>
</dbReference>
<feature type="compositionally biased region" description="Low complexity" evidence="9">
    <location>
        <begin position="713"/>
        <end position="731"/>
    </location>
</feature>
<dbReference type="Proteomes" id="UP000694556">
    <property type="component" value="Chromosome 11"/>
</dbReference>
<dbReference type="SUPFAM" id="SSF48065">
    <property type="entry name" value="DBL homology domain (DH-domain)"/>
    <property type="match status" value="1"/>
</dbReference>
<dbReference type="PANTHER" id="PTHR13944:SF18">
    <property type="entry name" value="A-KINASE ANCHOR PROTEIN 13"/>
    <property type="match status" value="1"/>
</dbReference>
<evidence type="ECO:0000256" key="5">
    <source>
        <dbReference type="ARBA" id="ARBA00022723"/>
    </source>
</evidence>
<feature type="domain" description="Phorbol-ester/DAG-type" evidence="12">
    <location>
        <begin position="1437"/>
        <end position="1483"/>
    </location>
</feature>
<feature type="compositionally biased region" description="Basic and acidic residues" evidence="9">
    <location>
        <begin position="2220"/>
        <end position="2232"/>
    </location>
</feature>
<dbReference type="SUPFAM" id="SSF57889">
    <property type="entry name" value="Cysteine-rich domain"/>
    <property type="match status" value="1"/>
</dbReference>
<feature type="compositionally biased region" description="Basic and acidic residues" evidence="9">
    <location>
        <begin position="698"/>
        <end position="711"/>
    </location>
</feature>
<dbReference type="PROSITE" id="PS50003">
    <property type="entry name" value="PH_DOMAIN"/>
    <property type="match status" value="1"/>
</dbReference>
<dbReference type="InterPro" id="IPR000219">
    <property type="entry name" value="DH_dom"/>
</dbReference>
<organism evidence="13 14">
    <name type="scientific">Cairina moschata</name>
    <name type="common">Muscovy duck</name>
    <dbReference type="NCBI Taxonomy" id="8855"/>
    <lineage>
        <taxon>Eukaryota</taxon>
        <taxon>Metazoa</taxon>
        <taxon>Chordata</taxon>
        <taxon>Craniata</taxon>
        <taxon>Vertebrata</taxon>
        <taxon>Euteleostomi</taxon>
        <taxon>Archelosauria</taxon>
        <taxon>Archosauria</taxon>
        <taxon>Dinosauria</taxon>
        <taxon>Saurischia</taxon>
        <taxon>Theropoda</taxon>
        <taxon>Coelurosauria</taxon>
        <taxon>Aves</taxon>
        <taxon>Neognathae</taxon>
        <taxon>Galloanserae</taxon>
        <taxon>Anseriformes</taxon>
        <taxon>Anatidae</taxon>
        <taxon>Anatinae</taxon>
        <taxon>Cairina</taxon>
    </lineage>
</organism>
<feature type="compositionally biased region" description="Polar residues" evidence="9">
    <location>
        <begin position="2343"/>
        <end position="2353"/>
    </location>
</feature>
<feature type="compositionally biased region" description="Gly residues" evidence="9">
    <location>
        <begin position="287"/>
        <end position="296"/>
    </location>
</feature>
<dbReference type="PANTHER" id="PTHR13944">
    <property type="entry name" value="AGAP007712-PA"/>
    <property type="match status" value="1"/>
</dbReference>
<feature type="compositionally biased region" description="Polar residues" evidence="9">
    <location>
        <begin position="633"/>
        <end position="642"/>
    </location>
</feature>
<dbReference type="GO" id="GO:0035023">
    <property type="term" value="P:regulation of Rho protein signal transduction"/>
    <property type="evidence" value="ECO:0007669"/>
    <property type="project" value="TreeGrafter"/>
</dbReference>
<evidence type="ECO:0000256" key="2">
    <source>
        <dbReference type="ARBA" id="ARBA00022490"/>
    </source>
</evidence>
<evidence type="ECO:0000259" key="11">
    <source>
        <dbReference type="PROSITE" id="PS50010"/>
    </source>
</evidence>
<feature type="region of interest" description="Disordered" evidence="9">
    <location>
        <begin position="507"/>
        <end position="527"/>
    </location>
</feature>
<evidence type="ECO:0000313" key="14">
    <source>
        <dbReference type="Proteomes" id="UP000694556"/>
    </source>
</evidence>
<feature type="region of interest" description="Disordered" evidence="9">
    <location>
        <begin position="2185"/>
        <end position="2232"/>
    </location>
</feature>
<dbReference type="CDD" id="cd00160">
    <property type="entry name" value="RhoGEF"/>
    <property type="match status" value="1"/>
</dbReference>
<evidence type="ECO:0000256" key="6">
    <source>
        <dbReference type="ARBA" id="ARBA00022771"/>
    </source>
</evidence>
<dbReference type="InterPro" id="IPR002219">
    <property type="entry name" value="PKC_DAG/PE"/>
</dbReference>
<reference evidence="13" key="1">
    <citation type="submission" date="2018-09" db="EMBL/GenBank/DDBJ databases">
        <title>Common duck and Muscovy duck high density SNP chip.</title>
        <authorList>
            <person name="Vignal A."/>
            <person name="Thebault N."/>
            <person name="Warren W.C."/>
        </authorList>
    </citation>
    <scope>NUCLEOTIDE SEQUENCE [LARGE SCALE GENOMIC DNA]</scope>
</reference>
<dbReference type="Gene3D" id="3.30.60.20">
    <property type="match status" value="1"/>
</dbReference>
<dbReference type="InterPro" id="IPR001849">
    <property type="entry name" value="PH_domain"/>
</dbReference>